<dbReference type="AlphaFoldDB" id="S3D0F6"/>
<protein>
    <recommendedName>
        <fullName evidence="1">F-box domain-containing protein</fullName>
    </recommendedName>
</protein>
<evidence type="ECO:0000259" key="1">
    <source>
        <dbReference type="PROSITE" id="PS50181"/>
    </source>
</evidence>
<reference evidence="2 3" key="1">
    <citation type="journal article" date="2013" name="BMC Genomics">
        <title>Genomics-driven discovery of the pneumocandin biosynthetic gene cluster in the fungus Glarea lozoyensis.</title>
        <authorList>
            <person name="Chen L."/>
            <person name="Yue Q."/>
            <person name="Zhang X."/>
            <person name="Xiang M."/>
            <person name="Wang C."/>
            <person name="Li S."/>
            <person name="Che Y."/>
            <person name="Ortiz-Lopez F.J."/>
            <person name="Bills G.F."/>
            <person name="Liu X."/>
            <person name="An Z."/>
        </authorList>
    </citation>
    <scope>NUCLEOTIDE SEQUENCE [LARGE SCALE GENOMIC DNA]</scope>
    <source>
        <strain evidence="3">ATCC 20868 / MF5171</strain>
    </source>
</reference>
<evidence type="ECO:0000313" key="2">
    <source>
        <dbReference type="EMBL" id="EPE32017.1"/>
    </source>
</evidence>
<dbReference type="Pfam" id="PF00646">
    <property type="entry name" value="F-box"/>
    <property type="match status" value="1"/>
</dbReference>
<evidence type="ECO:0000313" key="3">
    <source>
        <dbReference type="Proteomes" id="UP000016922"/>
    </source>
</evidence>
<organism evidence="2 3">
    <name type="scientific">Glarea lozoyensis (strain ATCC 20868 / MF5171)</name>
    <dbReference type="NCBI Taxonomy" id="1116229"/>
    <lineage>
        <taxon>Eukaryota</taxon>
        <taxon>Fungi</taxon>
        <taxon>Dikarya</taxon>
        <taxon>Ascomycota</taxon>
        <taxon>Pezizomycotina</taxon>
        <taxon>Leotiomycetes</taxon>
        <taxon>Helotiales</taxon>
        <taxon>Helotiaceae</taxon>
        <taxon>Glarea</taxon>
    </lineage>
</organism>
<keyword evidence="3" id="KW-1185">Reference proteome</keyword>
<feature type="domain" description="F-box" evidence="1">
    <location>
        <begin position="7"/>
        <end position="53"/>
    </location>
</feature>
<dbReference type="GeneID" id="19471140"/>
<dbReference type="InterPro" id="IPR001810">
    <property type="entry name" value="F-box_dom"/>
</dbReference>
<dbReference type="Proteomes" id="UP000016922">
    <property type="component" value="Unassembled WGS sequence"/>
</dbReference>
<proteinExistence type="predicted"/>
<sequence length="469" mass="52976">MANQEATSRLETLSTELLQQIVVLLPCQSALSFVLCSRRIRHACDQLRLWRQIVQSTSGDILFTGPTGRVKVAIADIKSHHIKYETELLQWLPQAIALYDRLYSCTSLLNLHFLSDLSYHSTGQPVFGNKLLTVWDQPQREYPTDIASPFNIDTWYEAQAASFCFTTTILYKNSYTENAIGSPWSHAQYLLETSPWTEIQATDPILQPAEYLKLTTILHTLANKVIGFLGARLWAYLIRHKPALTGVSGPPEPKKIPFSTLMDLPDFFEPNSVQKFSLCHVAKMAAPSFFEHSQWTGFECEMKQESEESITTYKWNGIGADTNNLTQQRHTEVNCYAKFQLSHCEDSRFYVLQSNCFVSGQETHNLTLRVDSRTGMIWVIDHSDINNVQKPGKFGVITPFGLIFGGSSPGYWLWLWKSEWSGWHPGSAAHEAVLNVNFFPNFNPFIANAVRNLAGLGGPAVQQQDPDTS</sequence>
<dbReference type="eggNOG" id="ENOG502TBRP">
    <property type="taxonomic scope" value="Eukaryota"/>
</dbReference>
<dbReference type="SUPFAM" id="SSF81383">
    <property type="entry name" value="F-box domain"/>
    <property type="match status" value="1"/>
</dbReference>
<dbReference type="OrthoDB" id="3559399at2759"/>
<accession>S3D0F6</accession>
<gene>
    <name evidence="2" type="ORF">GLAREA_12099</name>
</gene>
<dbReference type="PROSITE" id="PS50181">
    <property type="entry name" value="FBOX"/>
    <property type="match status" value="1"/>
</dbReference>
<dbReference type="HOGENOM" id="CLU_665819_0_0_1"/>
<dbReference type="InterPro" id="IPR036047">
    <property type="entry name" value="F-box-like_dom_sf"/>
</dbReference>
<dbReference type="OMA" id="FESKEWL"/>
<name>S3D0F6_GLAL2</name>
<dbReference type="RefSeq" id="XP_008081072.1">
    <property type="nucleotide sequence ID" value="XM_008082881.1"/>
</dbReference>
<dbReference type="EMBL" id="KE145360">
    <property type="protein sequence ID" value="EPE32017.1"/>
    <property type="molecule type" value="Genomic_DNA"/>
</dbReference>
<dbReference type="KEGG" id="glz:GLAREA_12099"/>